<dbReference type="Gene3D" id="3.40.50.300">
    <property type="entry name" value="P-loop containing nucleotide triphosphate hydrolases"/>
    <property type="match status" value="1"/>
</dbReference>
<dbReference type="GO" id="GO:0140359">
    <property type="term" value="F:ABC-type transporter activity"/>
    <property type="evidence" value="ECO:0007669"/>
    <property type="project" value="InterPro"/>
</dbReference>
<evidence type="ECO:0000313" key="12">
    <source>
        <dbReference type="Proteomes" id="UP000076078"/>
    </source>
</evidence>
<dbReference type="SUPFAM" id="SSF52540">
    <property type="entry name" value="P-loop containing nucleoside triphosphate hydrolases"/>
    <property type="match status" value="1"/>
</dbReference>
<keyword evidence="7 9" id="KW-1133">Transmembrane helix</keyword>
<evidence type="ECO:0000256" key="7">
    <source>
        <dbReference type="ARBA" id="ARBA00022989"/>
    </source>
</evidence>
<organism evidence="11 12">
    <name type="scientific">Tieghemostelium lacteum</name>
    <name type="common">Slime mold</name>
    <name type="synonym">Dictyostelium lacteum</name>
    <dbReference type="NCBI Taxonomy" id="361077"/>
    <lineage>
        <taxon>Eukaryota</taxon>
        <taxon>Amoebozoa</taxon>
        <taxon>Evosea</taxon>
        <taxon>Eumycetozoa</taxon>
        <taxon>Dictyostelia</taxon>
        <taxon>Dictyosteliales</taxon>
        <taxon>Raperosteliaceae</taxon>
        <taxon>Tieghemostelium</taxon>
    </lineage>
</organism>
<gene>
    <name evidence="11" type="ORF">DLAC_05056</name>
</gene>
<evidence type="ECO:0000256" key="2">
    <source>
        <dbReference type="ARBA" id="ARBA00008869"/>
    </source>
</evidence>
<accession>A0A151ZIG2</accession>
<keyword evidence="6" id="KW-0067">ATP-binding</keyword>
<feature type="transmembrane region" description="Helical" evidence="9">
    <location>
        <begin position="232"/>
        <end position="254"/>
    </location>
</feature>
<evidence type="ECO:0000259" key="10">
    <source>
        <dbReference type="PROSITE" id="PS50893"/>
    </source>
</evidence>
<feature type="transmembrane region" description="Helical" evidence="9">
    <location>
        <begin position="329"/>
        <end position="348"/>
    </location>
</feature>
<dbReference type="EMBL" id="LODT01000025">
    <property type="protein sequence ID" value="KYQ93670.1"/>
    <property type="molecule type" value="Genomic_DNA"/>
</dbReference>
<dbReference type="GO" id="GO:0005319">
    <property type="term" value="F:lipid transporter activity"/>
    <property type="evidence" value="ECO:0007669"/>
    <property type="project" value="TreeGrafter"/>
</dbReference>
<dbReference type="GO" id="GO:0016887">
    <property type="term" value="F:ATP hydrolysis activity"/>
    <property type="evidence" value="ECO:0007669"/>
    <property type="project" value="InterPro"/>
</dbReference>
<dbReference type="InterPro" id="IPR003439">
    <property type="entry name" value="ABC_transporter-like_ATP-bd"/>
</dbReference>
<dbReference type="Pfam" id="PF00005">
    <property type="entry name" value="ABC_tran"/>
    <property type="match status" value="1"/>
</dbReference>
<feature type="transmembrane region" description="Helical" evidence="9">
    <location>
        <begin position="299"/>
        <end position="317"/>
    </location>
</feature>
<protein>
    <submittedName>
        <fullName evidence="11">ABC transporter A family protein</fullName>
    </submittedName>
</protein>
<name>A0A151ZIG2_TIELA</name>
<dbReference type="PROSITE" id="PS50893">
    <property type="entry name" value="ABC_TRANSPORTER_2"/>
    <property type="match status" value="1"/>
</dbReference>
<keyword evidence="3" id="KW-0813">Transport</keyword>
<evidence type="ECO:0000256" key="4">
    <source>
        <dbReference type="ARBA" id="ARBA00022692"/>
    </source>
</evidence>
<dbReference type="FunFam" id="3.40.50.300:FF:000335">
    <property type="entry name" value="ATP binding cassette subfamily A member 5"/>
    <property type="match status" value="1"/>
</dbReference>
<evidence type="ECO:0000256" key="5">
    <source>
        <dbReference type="ARBA" id="ARBA00022741"/>
    </source>
</evidence>
<evidence type="ECO:0000256" key="8">
    <source>
        <dbReference type="ARBA" id="ARBA00023136"/>
    </source>
</evidence>
<comment type="similarity">
    <text evidence="2">Belongs to the ABC transporter superfamily. ABCA family.</text>
</comment>
<dbReference type="InParanoid" id="A0A151ZIG2"/>
<feature type="domain" description="ABC transporter" evidence="10">
    <location>
        <begin position="428"/>
        <end position="663"/>
    </location>
</feature>
<evidence type="ECO:0000256" key="3">
    <source>
        <dbReference type="ARBA" id="ARBA00022448"/>
    </source>
</evidence>
<dbReference type="Pfam" id="PF23321">
    <property type="entry name" value="R1_ABCA1"/>
    <property type="match status" value="1"/>
</dbReference>
<evidence type="ECO:0000313" key="11">
    <source>
        <dbReference type="EMBL" id="KYQ93670.1"/>
    </source>
</evidence>
<dbReference type="OrthoDB" id="15927at2759"/>
<feature type="transmembrane region" description="Helical" evidence="9">
    <location>
        <begin position="30"/>
        <end position="52"/>
    </location>
</feature>
<dbReference type="Proteomes" id="UP000076078">
    <property type="component" value="Unassembled WGS sequence"/>
</dbReference>
<comment type="subcellular location">
    <subcellularLocation>
        <location evidence="1">Membrane</location>
        <topology evidence="1">Multi-pass membrane protein</topology>
    </subcellularLocation>
</comment>
<evidence type="ECO:0000256" key="1">
    <source>
        <dbReference type="ARBA" id="ARBA00004141"/>
    </source>
</evidence>
<dbReference type="InterPro" id="IPR003593">
    <property type="entry name" value="AAA+_ATPase"/>
</dbReference>
<dbReference type="InterPro" id="IPR027417">
    <property type="entry name" value="P-loop_NTPase"/>
</dbReference>
<dbReference type="InterPro" id="IPR013525">
    <property type="entry name" value="ABC2_TM"/>
</dbReference>
<dbReference type="GO" id="GO:0016020">
    <property type="term" value="C:membrane"/>
    <property type="evidence" value="ECO:0007669"/>
    <property type="project" value="UniProtKB-SubCell"/>
</dbReference>
<feature type="transmembrane region" description="Helical" evidence="9">
    <location>
        <begin position="266"/>
        <end position="290"/>
    </location>
</feature>
<sequence length="770" mass="87279">MVGLVKATALTQIHAMIWIRLMQTLRDKKFLFTGLFLPFMTILLCILLNHLLKFTPPPNSFTMLSNLPENSTIAYIPSSQENVTLLLNEMKLIYNVKFVEFVNQTELQNAILNNTIENISFGLEFPDDSPLSLQNINPIIYYNQSQILTQITKALFNCIYKLVNHQTLEIDEFYYIITTLSSIDIFPKLAPLLIQYGYIFILPYFSIILIVDRDKGIKNHLFLNSLRNSVYWSSHFLSDYLIYLMPAIAGWATLSIAKVEGVYNNGLSFVLFLTYGLQSIPFAFIVQFLFEKEETANKWLYPIFSIVTSVPTILASFVSSSPLTFTGQAPLSILPSYSLYSGLFYLIQQQDQIKYIILIQIGAGIFYSGIIILIEKFKTPKTHKIDDIENKKLQITGDEDVFNEINKIQQGTKNKDNQYILINGAYKQFIEDIPTAYGEDKKKSVKNAVDGIWLGVERGETFGLLGVNGAGKTTLLSICTNILKADEGEVFLRGKDTGRDPTNAFASVASCPQFDILFDNLTVSEHLRFFSWIKGVPKHEQQAAADRFIEKFDISDHKNKKSKDLSGGTKRKLSVAISLIGGSSIVFMDEPTTSLDPVSRRQLWSLINELKSDKAIILTTHSIEEADSLCNRVAIMVNGRLSCIGTPNHLKVKYGSGYQLDIEPITNEITQNRPLIDNYIRQLYPTAKPIERMGSTMSYEIPIEDISLSRVFREIEEKKYELGIKDFSLSQSSLEKVFLKLANLQTSNDDKENIKIVPNSKRKSILDLFK</sequence>
<keyword evidence="12" id="KW-1185">Reference proteome</keyword>
<keyword evidence="8 9" id="KW-0472">Membrane</keyword>
<keyword evidence="4 9" id="KW-0812">Transmembrane</keyword>
<dbReference type="Pfam" id="PF12698">
    <property type="entry name" value="ABC2_membrane_3"/>
    <property type="match status" value="1"/>
</dbReference>
<feature type="transmembrane region" description="Helical" evidence="9">
    <location>
        <begin position="355"/>
        <end position="374"/>
    </location>
</feature>
<dbReference type="InterPro" id="IPR026082">
    <property type="entry name" value="ABCA"/>
</dbReference>
<feature type="transmembrane region" description="Helical" evidence="9">
    <location>
        <begin position="193"/>
        <end position="211"/>
    </location>
</feature>
<evidence type="ECO:0000256" key="6">
    <source>
        <dbReference type="ARBA" id="ARBA00022840"/>
    </source>
</evidence>
<dbReference type="InterPro" id="IPR056264">
    <property type="entry name" value="R2_ABCA1-4-like"/>
</dbReference>
<keyword evidence="5" id="KW-0547">Nucleotide-binding</keyword>
<proteinExistence type="inferred from homology"/>
<dbReference type="GO" id="GO:0005524">
    <property type="term" value="F:ATP binding"/>
    <property type="evidence" value="ECO:0007669"/>
    <property type="project" value="UniProtKB-KW"/>
</dbReference>
<dbReference type="AlphaFoldDB" id="A0A151ZIG2"/>
<dbReference type="OMA" id="TANKWLY"/>
<reference evidence="11 12" key="1">
    <citation type="submission" date="2015-12" db="EMBL/GenBank/DDBJ databases">
        <title>Dictyostelia acquired genes for synthesis and detection of signals that induce cell-type specialization by lateral gene transfer from prokaryotes.</title>
        <authorList>
            <person name="Gloeckner G."/>
            <person name="Schaap P."/>
        </authorList>
    </citation>
    <scope>NUCLEOTIDE SEQUENCE [LARGE SCALE GENOMIC DNA]</scope>
    <source>
        <strain evidence="11 12">TK</strain>
    </source>
</reference>
<dbReference type="PANTHER" id="PTHR19229:SF217">
    <property type="entry name" value="ABC TRANSPORTER A FAMILY MEMBER 10-RELATED"/>
    <property type="match status" value="1"/>
</dbReference>
<evidence type="ECO:0000256" key="9">
    <source>
        <dbReference type="SAM" id="Phobius"/>
    </source>
</evidence>
<dbReference type="PANTHER" id="PTHR19229">
    <property type="entry name" value="ATP-BINDING CASSETTE TRANSPORTER SUBFAMILY A ABCA"/>
    <property type="match status" value="1"/>
</dbReference>
<dbReference type="SMART" id="SM00382">
    <property type="entry name" value="AAA"/>
    <property type="match status" value="1"/>
</dbReference>
<comment type="caution">
    <text evidence="11">The sequence shown here is derived from an EMBL/GenBank/DDBJ whole genome shotgun (WGS) entry which is preliminary data.</text>
</comment>
<dbReference type="CDD" id="cd03263">
    <property type="entry name" value="ABC_subfamily_A"/>
    <property type="match status" value="1"/>
</dbReference>
<dbReference type="GO" id="GO:0031288">
    <property type="term" value="P:sorocarp morphogenesis"/>
    <property type="evidence" value="ECO:0007669"/>
    <property type="project" value="TreeGrafter"/>
</dbReference>